<protein>
    <submittedName>
        <fullName evidence="1">Uncharacterized protein</fullName>
    </submittedName>
</protein>
<gene>
    <name evidence="1" type="ORF">BJ138DRAFT_1168185</name>
</gene>
<organism evidence="1 2">
    <name type="scientific">Hygrophoropsis aurantiaca</name>
    <dbReference type="NCBI Taxonomy" id="72124"/>
    <lineage>
        <taxon>Eukaryota</taxon>
        <taxon>Fungi</taxon>
        <taxon>Dikarya</taxon>
        <taxon>Basidiomycota</taxon>
        <taxon>Agaricomycotina</taxon>
        <taxon>Agaricomycetes</taxon>
        <taxon>Agaricomycetidae</taxon>
        <taxon>Boletales</taxon>
        <taxon>Coniophorineae</taxon>
        <taxon>Hygrophoropsidaceae</taxon>
        <taxon>Hygrophoropsis</taxon>
    </lineage>
</organism>
<keyword evidence="2" id="KW-1185">Reference proteome</keyword>
<evidence type="ECO:0000313" key="1">
    <source>
        <dbReference type="EMBL" id="KAH7903403.1"/>
    </source>
</evidence>
<dbReference type="Proteomes" id="UP000790377">
    <property type="component" value="Unassembled WGS sequence"/>
</dbReference>
<dbReference type="EMBL" id="MU268997">
    <property type="protein sequence ID" value="KAH7903403.1"/>
    <property type="molecule type" value="Genomic_DNA"/>
</dbReference>
<name>A0ACB7ZST0_9AGAM</name>
<evidence type="ECO:0000313" key="2">
    <source>
        <dbReference type="Proteomes" id="UP000790377"/>
    </source>
</evidence>
<accession>A0ACB7ZST0</accession>
<proteinExistence type="predicted"/>
<comment type="caution">
    <text evidence="1">The sequence shown here is derived from an EMBL/GenBank/DDBJ whole genome shotgun (WGS) entry which is preliminary data.</text>
</comment>
<sequence length="104" mass="11738">MHGSKLSVEESVRFSPARTEGAEEWLWTGTVGDHSVHFGPDNRYFSVSVTHQQHCGYRHLLALQENGLPEGHDRYHITHCLNYLRQSTLCAADITLGVPRCSFS</sequence>
<reference evidence="1" key="1">
    <citation type="journal article" date="2021" name="New Phytol.">
        <title>Evolutionary innovations through gain and loss of genes in the ectomycorrhizal Boletales.</title>
        <authorList>
            <person name="Wu G."/>
            <person name="Miyauchi S."/>
            <person name="Morin E."/>
            <person name="Kuo A."/>
            <person name="Drula E."/>
            <person name="Varga T."/>
            <person name="Kohler A."/>
            <person name="Feng B."/>
            <person name="Cao Y."/>
            <person name="Lipzen A."/>
            <person name="Daum C."/>
            <person name="Hundley H."/>
            <person name="Pangilinan J."/>
            <person name="Johnson J."/>
            <person name="Barry K."/>
            <person name="LaButti K."/>
            <person name="Ng V."/>
            <person name="Ahrendt S."/>
            <person name="Min B."/>
            <person name="Choi I.G."/>
            <person name="Park H."/>
            <person name="Plett J.M."/>
            <person name="Magnuson J."/>
            <person name="Spatafora J.W."/>
            <person name="Nagy L.G."/>
            <person name="Henrissat B."/>
            <person name="Grigoriev I.V."/>
            <person name="Yang Z.L."/>
            <person name="Xu J."/>
            <person name="Martin F.M."/>
        </authorList>
    </citation>
    <scope>NUCLEOTIDE SEQUENCE</scope>
    <source>
        <strain evidence="1">ATCC 28755</strain>
    </source>
</reference>